<reference evidence="1" key="1">
    <citation type="journal article" date="2020" name="Nature">
        <title>Giant virus diversity and host interactions through global metagenomics.</title>
        <authorList>
            <person name="Schulz F."/>
            <person name="Roux S."/>
            <person name="Paez-Espino D."/>
            <person name="Jungbluth S."/>
            <person name="Walsh D.A."/>
            <person name="Denef V.J."/>
            <person name="McMahon K.D."/>
            <person name="Konstantinidis K.T."/>
            <person name="Eloe-Fadrosh E.A."/>
            <person name="Kyrpides N.C."/>
            <person name="Woyke T."/>
        </authorList>
    </citation>
    <scope>NUCLEOTIDE SEQUENCE</scope>
    <source>
        <strain evidence="1">GVMAG-M-3300001351-8</strain>
    </source>
</reference>
<name>A0A6C0EMK2_9ZZZZ</name>
<proteinExistence type="predicted"/>
<organism evidence="1">
    <name type="scientific">viral metagenome</name>
    <dbReference type="NCBI Taxonomy" id="1070528"/>
    <lineage>
        <taxon>unclassified sequences</taxon>
        <taxon>metagenomes</taxon>
        <taxon>organismal metagenomes</taxon>
    </lineage>
</organism>
<sequence length="237" mass="26611">MYNKIKNPITGHFVNTNSKLGKSIIQNYINSVGGAQPRRDLSAARERRRLAALTKMESSSPKIQAVKPRRDLSAARERRRLAALTKIEPQPVKHILSEDVELEDGYIWGVGLNGPVPLYVGNNEPVYRPKPIVKAKAKPIVKAKAKPIVKDKAKPVLGKSTLKEKEKEGRLKASYYYDTYGKDKTVGDRCDIRKDGNYNCLLKRKNNVAYWAKPTKAGTGQESCGNWTSRCKDPKYV</sequence>
<evidence type="ECO:0000313" key="1">
    <source>
        <dbReference type="EMBL" id="QHT28585.1"/>
    </source>
</evidence>
<dbReference type="EMBL" id="MN738863">
    <property type="protein sequence ID" value="QHT28585.1"/>
    <property type="molecule type" value="Genomic_DNA"/>
</dbReference>
<dbReference type="AlphaFoldDB" id="A0A6C0EMK2"/>
<accession>A0A6C0EMK2</accession>
<protein>
    <submittedName>
        <fullName evidence="1">Uncharacterized protein</fullName>
    </submittedName>
</protein>